<sequence>MINRTINRKSIQSLDRIAITLIAGLTVVIAILLFQGDHSVPRVRSFTWQDKQIGVEHDRFAITFTRPMDRVSVETNLQINPPLPGKFSWAGRRLVYTLISPAPYGTNYQLSLQKATDKYSNSGKSGAILQPFNAQFRTRDRAFAYIGVEGQNSGQLMLVNLSAPEPKPIVLTPPDLVVSDFKAYPQGDRILFLANDRNSQRQGVLQQKLYEVTTGIHTNPPEQQSVSQEPAGKLKLVLDNKDYQILKFDLSSDGKTIVTQRVSRSNPGDFGIWTLQPNSSPKPLQGQPGGDFLITPDSQALAITQGEGLAIVPIAGSQDQPLDFLPKYGTILAFSRDGLAAATVKFNQDFTRSLFLVNTQGTEKEIARINGSIVDAEFDPIGETLYCLFTKLVAGEQYQEQPYIVAINLKTGETKKLLEFSPNQRQVQMNLSPDGIGLLFDQPLITPQPAAGISDAVRTDDNAAIVTSRLWLLPISSISTTDESNVPKPEELPITGVRPVWLP</sequence>
<evidence type="ECO:0000313" key="2">
    <source>
        <dbReference type="EMBL" id="OKH40592.1"/>
    </source>
</evidence>
<accession>A0A1U7IT48</accession>
<dbReference type="STRING" id="454136.NIES2119_03020"/>
<comment type="caution">
    <text evidence="2">The sequence shown here is derived from an EMBL/GenBank/DDBJ whole genome shotgun (WGS) entry which is preliminary data.</text>
</comment>
<keyword evidence="1" id="KW-0812">Transmembrane</keyword>
<dbReference type="Proteomes" id="UP000185860">
    <property type="component" value="Unassembled WGS sequence"/>
</dbReference>
<name>A0A1U7IT48_9CYAN</name>
<gene>
    <name evidence="2" type="ORF">NIES2119_03020</name>
</gene>
<dbReference type="Gene3D" id="2.60.40.3710">
    <property type="match status" value="1"/>
</dbReference>
<dbReference type="RefSeq" id="WP_073591973.1">
    <property type="nucleotide sequence ID" value="NZ_MRCE01000002.1"/>
</dbReference>
<keyword evidence="1" id="KW-1133">Transmembrane helix</keyword>
<proteinExistence type="predicted"/>
<dbReference type="InterPro" id="IPR011042">
    <property type="entry name" value="6-blade_b-propeller_TolB-like"/>
</dbReference>
<evidence type="ECO:0000256" key="1">
    <source>
        <dbReference type="SAM" id="Phobius"/>
    </source>
</evidence>
<keyword evidence="1" id="KW-0472">Membrane</keyword>
<dbReference type="OrthoDB" id="475437at2"/>
<feature type="transmembrane region" description="Helical" evidence="1">
    <location>
        <begin position="14"/>
        <end position="34"/>
    </location>
</feature>
<dbReference type="AlphaFoldDB" id="A0A1U7IT48"/>
<protein>
    <recommendedName>
        <fullName evidence="4">SbsA Ig-like domain-containing protein</fullName>
    </recommendedName>
</protein>
<evidence type="ECO:0008006" key="4">
    <source>
        <dbReference type="Google" id="ProtNLM"/>
    </source>
</evidence>
<dbReference type="Gene3D" id="2.120.10.30">
    <property type="entry name" value="TolB, C-terminal domain"/>
    <property type="match status" value="1"/>
</dbReference>
<evidence type="ECO:0000313" key="3">
    <source>
        <dbReference type="Proteomes" id="UP000185860"/>
    </source>
</evidence>
<dbReference type="SUPFAM" id="SSF82171">
    <property type="entry name" value="DPP6 N-terminal domain-like"/>
    <property type="match status" value="2"/>
</dbReference>
<reference evidence="2 3" key="1">
    <citation type="submission" date="2016-11" db="EMBL/GenBank/DDBJ databases">
        <title>Draft Genome Sequences of Nine Cyanobacterial Strains from Diverse Habitats.</title>
        <authorList>
            <person name="Zhu T."/>
            <person name="Hou S."/>
            <person name="Lu X."/>
            <person name="Hess W.R."/>
        </authorList>
    </citation>
    <scope>NUCLEOTIDE SEQUENCE [LARGE SCALE GENOMIC DNA]</scope>
    <source>
        <strain evidence="2 3">IAM M-71</strain>
    </source>
</reference>
<organism evidence="2 3">
    <name type="scientific">[Phormidium ambiguum] IAM M-71</name>
    <dbReference type="NCBI Taxonomy" id="454136"/>
    <lineage>
        <taxon>Bacteria</taxon>
        <taxon>Bacillati</taxon>
        <taxon>Cyanobacteriota</taxon>
        <taxon>Cyanophyceae</taxon>
        <taxon>Oscillatoriophycideae</taxon>
        <taxon>Aerosakkonematales</taxon>
        <taxon>Aerosakkonemataceae</taxon>
        <taxon>Floridanema</taxon>
    </lineage>
</organism>
<dbReference type="EMBL" id="MRCE01000002">
    <property type="protein sequence ID" value="OKH40592.1"/>
    <property type="molecule type" value="Genomic_DNA"/>
</dbReference>